<dbReference type="EMBL" id="JALJOQ010000006">
    <property type="protein sequence ID" value="KAK9812508.1"/>
    <property type="molecule type" value="Genomic_DNA"/>
</dbReference>
<comment type="caution">
    <text evidence="1">The sequence shown here is derived from an EMBL/GenBank/DDBJ whole genome shotgun (WGS) entry which is preliminary data.</text>
</comment>
<name>A0AAW1PRA1_9CHLO</name>
<dbReference type="PANTHER" id="PTHR34292:SF2">
    <property type="entry name" value="OUTER SPORE WALL PROTEIN LDS1"/>
    <property type="match status" value="1"/>
</dbReference>
<accession>A0AAW1PRA1</accession>
<keyword evidence="2" id="KW-1185">Reference proteome</keyword>
<dbReference type="PANTHER" id="PTHR34292">
    <property type="entry name" value="OUTER SPORE WALL PROTEIN LDS1"/>
    <property type="match status" value="1"/>
</dbReference>
<protein>
    <submittedName>
        <fullName evidence="1">Uncharacterized protein</fullName>
    </submittedName>
</protein>
<gene>
    <name evidence="1" type="ORF">WJX73_004795</name>
</gene>
<evidence type="ECO:0000313" key="1">
    <source>
        <dbReference type="EMBL" id="KAK9812508.1"/>
    </source>
</evidence>
<sequence length="246" mass="27787">MAPVIPSSYPGRAVIYVVTHLNILKLVLRYFVQEIIPVYWIFRSLTDAHHRRLFLDVLVLRGVDPAKVSRLSEKEKLELRVLTSNNNAKVQVEKRKHKENPVLAAGVWLFTPPLKQDGRIAYFVHRIITIPIRSVLPFLPVLFGAIKSGAVTQNALTPYFELKGIEEPAQQAAVGEAHKWSFRQFGGAALVLECIPILTLFLQFVTTVAAAMWAADMEKTEFSLVKRERVYQNGNEEAVTSTNHTE</sequence>
<reference evidence="1 2" key="1">
    <citation type="journal article" date="2024" name="Nat. Commun.">
        <title>Phylogenomics reveals the evolutionary origins of lichenization in chlorophyte algae.</title>
        <authorList>
            <person name="Puginier C."/>
            <person name="Libourel C."/>
            <person name="Otte J."/>
            <person name="Skaloud P."/>
            <person name="Haon M."/>
            <person name="Grisel S."/>
            <person name="Petersen M."/>
            <person name="Berrin J.G."/>
            <person name="Delaux P.M."/>
            <person name="Dal Grande F."/>
            <person name="Keller J."/>
        </authorList>
    </citation>
    <scope>NUCLEOTIDE SEQUENCE [LARGE SCALE GENOMIC DNA]</scope>
    <source>
        <strain evidence="1 2">SAG 2036</strain>
    </source>
</reference>
<dbReference type="AlphaFoldDB" id="A0AAW1PRA1"/>
<proteinExistence type="predicted"/>
<dbReference type="InterPro" id="IPR052786">
    <property type="entry name" value="Spore_wall_assembly"/>
</dbReference>
<dbReference type="Proteomes" id="UP001465755">
    <property type="component" value="Unassembled WGS sequence"/>
</dbReference>
<organism evidence="1 2">
    <name type="scientific">Symbiochloris irregularis</name>
    <dbReference type="NCBI Taxonomy" id="706552"/>
    <lineage>
        <taxon>Eukaryota</taxon>
        <taxon>Viridiplantae</taxon>
        <taxon>Chlorophyta</taxon>
        <taxon>core chlorophytes</taxon>
        <taxon>Trebouxiophyceae</taxon>
        <taxon>Trebouxiales</taxon>
        <taxon>Trebouxiaceae</taxon>
        <taxon>Symbiochloris</taxon>
    </lineage>
</organism>
<evidence type="ECO:0000313" key="2">
    <source>
        <dbReference type="Proteomes" id="UP001465755"/>
    </source>
</evidence>